<dbReference type="InterPro" id="IPR025364">
    <property type="entry name" value="DUF4268"/>
</dbReference>
<dbReference type="Proteomes" id="UP001597079">
    <property type="component" value="Unassembled WGS sequence"/>
</dbReference>
<evidence type="ECO:0000313" key="2">
    <source>
        <dbReference type="EMBL" id="MFD1676301.1"/>
    </source>
</evidence>
<evidence type="ECO:0000259" key="1">
    <source>
        <dbReference type="Pfam" id="PF14088"/>
    </source>
</evidence>
<keyword evidence="3" id="KW-1185">Reference proteome</keyword>
<dbReference type="EMBL" id="JBHUCX010000047">
    <property type="protein sequence ID" value="MFD1676301.1"/>
    <property type="molecule type" value="Genomic_DNA"/>
</dbReference>
<comment type="caution">
    <text evidence="2">The sequence shown here is derived from an EMBL/GenBank/DDBJ whole genome shotgun (WGS) entry which is preliminary data.</text>
</comment>
<dbReference type="RefSeq" id="WP_377944199.1">
    <property type="nucleotide sequence ID" value="NZ_JBHUCX010000047.1"/>
</dbReference>
<protein>
    <submittedName>
        <fullName evidence="2">DUF4268 domain-containing protein</fullName>
    </submittedName>
</protein>
<name>A0ABW4JIQ6_9BACL</name>
<dbReference type="InterPro" id="IPR011856">
    <property type="entry name" value="tRNA_endonuc-like_dom_sf"/>
</dbReference>
<accession>A0ABW4JIQ6</accession>
<gene>
    <name evidence="2" type="ORF">ACFSB2_16475</name>
</gene>
<organism evidence="2 3">
    <name type="scientific">Alicyclobacillus fodiniaquatilis</name>
    <dbReference type="NCBI Taxonomy" id="1661150"/>
    <lineage>
        <taxon>Bacteria</taxon>
        <taxon>Bacillati</taxon>
        <taxon>Bacillota</taxon>
        <taxon>Bacilli</taxon>
        <taxon>Bacillales</taxon>
        <taxon>Alicyclobacillaceae</taxon>
        <taxon>Alicyclobacillus</taxon>
    </lineage>
</organism>
<dbReference type="Pfam" id="PF14088">
    <property type="entry name" value="DUF4268"/>
    <property type="match status" value="1"/>
</dbReference>
<dbReference type="Gene3D" id="3.40.1350.10">
    <property type="match status" value="1"/>
</dbReference>
<evidence type="ECO:0000313" key="3">
    <source>
        <dbReference type="Proteomes" id="UP001597079"/>
    </source>
</evidence>
<reference evidence="3" key="1">
    <citation type="journal article" date="2019" name="Int. J. Syst. Evol. Microbiol.">
        <title>The Global Catalogue of Microorganisms (GCM) 10K type strain sequencing project: providing services to taxonomists for standard genome sequencing and annotation.</title>
        <authorList>
            <consortium name="The Broad Institute Genomics Platform"/>
            <consortium name="The Broad Institute Genome Sequencing Center for Infectious Disease"/>
            <person name="Wu L."/>
            <person name="Ma J."/>
        </authorList>
    </citation>
    <scope>NUCLEOTIDE SEQUENCE [LARGE SCALE GENOMIC DNA]</scope>
    <source>
        <strain evidence="3">CGMCC 1.12286</strain>
    </source>
</reference>
<feature type="domain" description="DUF4268" evidence="1">
    <location>
        <begin position="178"/>
        <end position="307"/>
    </location>
</feature>
<sequence>MSLGRIQYVDDIRNIWTNEARDFTPWLADNIDVLGEELGLEIELVATEQTVGAFSLDILAKDVGNGSLIAVENQLEPTDHSHLGQLLTYASGLDAKTMIWIAKEIREEHRKAIDWLNEATNDDVQFFAVEIQVITIGESTPAPLFKVKASPNEWSKSKRTGTVSRAMSSEKSGKQQYYHDFFSKLLERLHKVSPSFTTARKVGYDSWFGFGIGKTGFALNLVFRSGNRFSCELYIDCGDKEANETYFDVFERDKIAIESSLGALEWEPLESKRACRIAQNESCGKDDDMIDWGIRKVMKFREVFHPYVKKM</sequence>
<proteinExistence type="predicted"/>